<protein>
    <submittedName>
        <fullName evidence="1">19371_t:CDS:1</fullName>
    </submittedName>
</protein>
<dbReference type="AlphaFoldDB" id="A0A9N9PFP5"/>
<evidence type="ECO:0000313" key="1">
    <source>
        <dbReference type="EMBL" id="CAG8812014.1"/>
    </source>
</evidence>
<gene>
    <name evidence="1" type="ORF">DERYTH_LOCUS25550</name>
</gene>
<accession>A0A9N9PFP5</accession>
<sequence length="47" mass="5472">QLPDNNDKAFDYNKTDNLYFEVGVACKLKNIQYVIRNCLVGIYVFVL</sequence>
<evidence type="ECO:0000313" key="2">
    <source>
        <dbReference type="Proteomes" id="UP000789405"/>
    </source>
</evidence>
<name>A0A9N9PFP5_9GLOM</name>
<keyword evidence="2" id="KW-1185">Reference proteome</keyword>
<organism evidence="1 2">
    <name type="scientific">Dentiscutata erythropus</name>
    <dbReference type="NCBI Taxonomy" id="1348616"/>
    <lineage>
        <taxon>Eukaryota</taxon>
        <taxon>Fungi</taxon>
        <taxon>Fungi incertae sedis</taxon>
        <taxon>Mucoromycota</taxon>
        <taxon>Glomeromycotina</taxon>
        <taxon>Glomeromycetes</taxon>
        <taxon>Diversisporales</taxon>
        <taxon>Gigasporaceae</taxon>
        <taxon>Dentiscutata</taxon>
    </lineage>
</organism>
<reference evidence="1" key="1">
    <citation type="submission" date="2021-06" db="EMBL/GenBank/DDBJ databases">
        <authorList>
            <person name="Kallberg Y."/>
            <person name="Tangrot J."/>
            <person name="Rosling A."/>
        </authorList>
    </citation>
    <scope>NUCLEOTIDE SEQUENCE</scope>
    <source>
        <strain evidence="1">MA453B</strain>
    </source>
</reference>
<dbReference type="EMBL" id="CAJVPY010048266">
    <property type="protein sequence ID" value="CAG8812014.1"/>
    <property type="molecule type" value="Genomic_DNA"/>
</dbReference>
<feature type="non-terminal residue" evidence="1">
    <location>
        <position position="47"/>
    </location>
</feature>
<comment type="caution">
    <text evidence="1">The sequence shown here is derived from an EMBL/GenBank/DDBJ whole genome shotgun (WGS) entry which is preliminary data.</text>
</comment>
<dbReference type="Proteomes" id="UP000789405">
    <property type="component" value="Unassembled WGS sequence"/>
</dbReference>
<proteinExistence type="predicted"/>